<evidence type="ECO:0000313" key="1">
    <source>
        <dbReference type="EMBL" id="CAG8669758.1"/>
    </source>
</evidence>
<feature type="non-terminal residue" evidence="1">
    <location>
        <position position="1"/>
    </location>
</feature>
<dbReference type="AlphaFoldDB" id="A0A9N9EBE2"/>
<gene>
    <name evidence="1" type="ORF">AGERDE_LOCUS12202</name>
</gene>
<proteinExistence type="predicted"/>
<reference evidence="1" key="1">
    <citation type="submission" date="2021-06" db="EMBL/GenBank/DDBJ databases">
        <authorList>
            <person name="Kallberg Y."/>
            <person name="Tangrot J."/>
            <person name="Rosling A."/>
        </authorList>
    </citation>
    <scope>NUCLEOTIDE SEQUENCE</scope>
    <source>
        <strain evidence="1">MT106</strain>
    </source>
</reference>
<keyword evidence="2" id="KW-1185">Reference proteome</keyword>
<protein>
    <submittedName>
        <fullName evidence="1">10479_t:CDS:1</fullName>
    </submittedName>
</protein>
<dbReference type="Proteomes" id="UP000789831">
    <property type="component" value="Unassembled WGS sequence"/>
</dbReference>
<dbReference type="EMBL" id="CAJVPL010007470">
    <property type="protein sequence ID" value="CAG8669758.1"/>
    <property type="molecule type" value="Genomic_DNA"/>
</dbReference>
<evidence type="ECO:0000313" key="2">
    <source>
        <dbReference type="Proteomes" id="UP000789831"/>
    </source>
</evidence>
<name>A0A9N9EBE2_9GLOM</name>
<organism evidence="1 2">
    <name type="scientific">Ambispora gerdemannii</name>
    <dbReference type="NCBI Taxonomy" id="144530"/>
    <lineage>
        <taxon>Eukaryota</taxon>
        <taxon>Fungi</taxon>
        <taxon>Fungi incertae sedis</taxon>
        <taxon>Mucoromycota</taxon>
        <taxon>Glomeromycotina</taxon>
        <taxon>Glomeromycetes</taxon>
        <taxon>Archaeosporales</taxon>
        <taxon>Ambisporaceae</taxon>
        <taxon>Ambispora</taxon>
    </lineage>
</organism>
<accession>A0A9N9EBE2</accession>
<sequence>IVIGDVQFCHGLSQFIDLYRKSRRLSLSHASNFLNHFSWSETWFLDNNIDDKTVGYINDQHHDYHQQSSIMAYQANNNSNVAKSPIDLLNSHQHESVANELQHRSSIRKRTAEFDLSSSMIGNKHRRTLMQENDQYLQVIPETHNAIVESDPNNHQQYLNIN</sequence>
<comment type="caution">
    <text evidence="1">The sequence shown here is derived from an EMBL/GenBank/DDBJ whole genome shotgun (WGS) entry which is preliminary data.</text>
</comment>